<dbReference type="EMBL" id="CP163431">
    <property type="protein sequence ID" value="XDQ07099.1"/>
    <property type="molecule type" value="Genomic_DNA"/>
</dbReference>
<reference evidence="2" key="1">
    <citation type="submission" date="2024-07" db="EMBL/GenBank/DDBJ databases">
        <authorList>
            <person name="Yu S.T."/>
        </authorList>
    </citation>
    <scope>NUCLEOTIDE SEQUENCE</scope>
    <source>
        <strain evidence="2">R08</strain>
    </source>
</reference>
<feature type="transmembrane region" description="Helical" evidence="1">
    <location>
        <begin position="111"/>
        <end position="133"/>
    </location>
</feature>
<keyword evidence="1" id="KW-0812">Transmembrane</keyword>
<feature type="transmembrane region" description="Helical" evidence="1">
    <location>
        <begin position="89"/>
        <end position="105"/>
    </location>
</feature>
<protein>
    <submittedName>
        <fullName evidence="2">DUF3592 domain-containing protein</fullName>
    </submittedName>
</protein>
<feature type="transmembrane region" description="Helical" evidence="1">
    <location>
        <begin position="203"/>
        <end position="232"/>
    </location>
</feature>
<dbReference type="RefSeq" id="WP_369191924.1">
    <property type="nucleotide sequence ID" value="NZ_CP163431.1"/>
</dbReference>
<sequence>MPGTRIRRVKATEKSLTVLLFEDTQADTTMTVRHRDRDTAAALGTEIEAIMSDAGPSLNRPPLQRHSVRPWPLRMSAGLRDGSPWRRRALWYVVLGLPSAVWLPPDPFLGVFAWLLLPAGVALLRLWVIMAELDTRWVLWRRGITVHATYEADPDSEGTHDRVVRFRTLAGQEVTARPALRGRRDEVRYDPQDPSRVLAPTRVAWLGVALAALALTGLWGIALSIPAIVWLAELLGSAS</sequence>
<keyword evidence="1" id="KW-1133">Transmembrane helix</keyword>
<accession>A0AB39MQ27</accession>
<name>A0AB39MQ27_9ACTN</name>
<keyword evidence="1" id="KW-0472">Membrane</keyword>
<gene>
    <name evidence="2" type="ORF">AB5J58_45990</name>
</gene>
<organism evidence="2">
    <name type="scientific">Streptomyces sp. R08</name>
    <dbReference type="NCBI Taxonomy" id="3238624"/>
    <lineage>
        <taxon>Bacteria</taxon>
        <taxon>Bacillati</taxon>
        <taxon>Actinomycetota</taxon>
        <taxon>Actinomycetes</taxon>
        <taxon>Kitasatosporales</taxon>
        <taxon>Streptomycetaceae</taxon>
        <taxon>Streptomyces</taxon>
    </lineage>
</organism>
<proteinExistence type="predicted"/>
<evidence type="ECO:0000256" key="1">
    <source>
        <dbReference type="SAM" id="Phobius"/>
    </source>
</evidence>
<evidence type="ECO:0000313" key="2">
    <source>
        <dbReference type="EMBL" id="XDQ07099.1"/>
    </source>
</evidence>
<dbReference type="AlphaFoldDB" id="A0AB39MQ27"/>